<dbReference type="InterPro" id="IPR016032">
    <property type="entry name" value="Sig_transdc_resp-reg_C-effctor"/>
</dbReference>
<feature type="transmembrane region" description="Helical" evidence="5">
    <location>
        <begin position="328"/>
        <end position="349"/>
    </location>
</feature>
<keyword evidence="3" id="KW-0804">Transcription</keyword>
<dbReference type="CDD" id="cd06170">
    <property type="entry name" value="LuxR_C_like"/>
    <property type="match status" value="1"/>
</dbReference>
<evidence type="ECO:0000256" key="3">
    <source>
        <dbReference type="ARBA" id="ARBA00023163"/>
    </source>
</evidence>
<keyword evidence="5" id="KW-0472">Membrane</keyword>
<dbReference type="GO" id="GO:0003677">
    <property type="term" value="F:DNA binding"/>
    <property type="evidence" value="ECO:0007669"/>
    <property type="project" value="UniProtKB-KW"/>
</dbReference>
<dbReference type="InterPro" id="IPR036388">
    <property type="entry name" value="WH-like_DNA-bd_sf"/>
</dbReference>
<feature type="domain" description="HTH luxR-type" evidence="6">
    <location>
        <begin position="412"/>
        <end position="476"/>
    </location>
</feature>
<keyword evidence="1" id="KW-0805">Transcription regulation</keyword>
<evidence type="ECO:0000256" key="5">
    <source>
        <dbReference type="SAM" id="Phobius"/>
    </source>
</evidence>
<dbReference type="AlphaFoldDB" id="A0A1H8RD84"/>
<feature type="transmembrane region" description="Helical" evidence="5">
    <location>
        <begin position="140"/>
        <end position="158"/>
    </location>
</feature>
<keyword evidence="8" id="KW-1185">Reference proteome</keyword>
<feature type="transmembrane region" description="Helical" evidence="5">
    <location>
        <begin position="273"/>
        <end position="298"/>
    </location>
</feature>
<feature type="transmembrane region" description="Helical" evidence="5">
    <location>
        <begin position="106"/>
        <end position="128"/>
    </location>
</feature>
<evidence type="ECO:0000256" key="1">
    <source>
        <dbReference type="ARBA" id="ARBA00023015"/>
    </source>
</evidence>
<feature type="region of interest" description="Disordered" evidence="4">
    <location>
        <begin position="382"/>
        <end position="401"/>
    </location>
</feature>
<feature type="transmembrane region" description="Helical" evidence="5">
    <location>
        <begin position="39"/>
        <end position="61"/>
    </location>
</feature>
<dbReference type="PANTHER" id="PTHR44688:SF16">
    <property type="entry name" value="DNA-BINDING TRANSCRIPTIONAL ACTIVATOR DEVR_DOSR"/>
    <property type="match status" value="1"/>
</dbReference>
<dbReference type="InterPro" id="IPR000792">
    <property type="entry name" value="Tscrpt_reg_LuxR_C"/>
</dbReference>
<dbReference type="Proteomes" id="UP000182975">
    <property type="component" value="Unassembled WGS sequence"/>
</dbReference>
<dbReference type="GO" id="GO:0006355">
    <property type="term" value="P:regulation of DNA-templated transcription"/>
    <property type="evidence" value="ECO:0007669"/>
    <property type="project" value="InterPro"/>
</dbReference>
<evidence type="ECO:0000259" key="6">
    <source>
        <dbReference type="PROSITE" id="PS50043"/>
    </source>
</evidence>
<evidence type="ECO:0000313" key="8">
    <source>
        <dbReference type="Proteomes" id="UP000182975"/>
    </source>
</evidence>
<dbReference type="OrthoDB" id="3177590at2"/>
<accession>A0A1H8RD84</accession>
<feature type="transmembrane region" description="Helical" evidence="5">
    <location>
        <begin position="355"/>
        <end position="374"/>
    </location>
</feature>
<evidence type="ECO:0000256" key="2">
    <source>
        <dbReference type="ARBA" id="ARBA00023125"/>
    </source>
</evidence>
<dbReference type="RefSeq" id="WP_074777171.1">
    <property type="nucleotide sequence ID" value="NZ_CP011402.1"/>
</dbReference>
<dbReference type="PANTHER" id="PTHR44688">
    <property type="entry name" value="DNA-BINDING TRANSCRIPTIONAL ACTIVATOR DEVR_DOSR"/>
    <property type="match status" value="1"/>
</dbReference>
<dbReference type="SMART" id="SM00421">
    <property type="entry name" value="HTH_LUXR"/>
    <property type="match status" value="1"/>
</dbReference>
<gene>
    <name evidence="7" type="ORF">SAMN02910314_00770</name>
</gene>
<feature type="transmembrane region" description="Helical" evidence="5">
    <location>
        <begin position="77"/>
        <end position="100"/>
    </location>
</feature>
<dbReference type="Gene3D" id="1.10.10.10">
    <property type="entry name" value="Winged helix-like DNA-binding domain superfamily/Winged helix DNA-binding domain"/>
    <property type="match status" value="1"/>
</dbReference>
<dbReference type="STRING" id="79604.AAY81_02730"/>
<reference evidence="8" key="1">
    <citation type="submission" date="2016-10" db="EMBL/GenBank/DDBJ databases">
        <authorList>
            <person name="Varghese N."/>
        </authorList>
    </citation>
    <scope>NUCLEOTIDE SEQUENCE [LARGE SCALE GENOMIC DNA]</scope>
    <source>
        <strain evidence="8">DSM 21843</strain>
    </source>
</reference>
<keyword evidence="2" id="KW-0238">DNA-binding</keyword>
<dbReference type="PROSITE" id="PS50043">
    <property type="entry name" value="HTH_LUXR_2"/>
    <property type="match status" value="1"/>
</dbReference>
<evidence type="ECO:0000313" key="7">
    <source>
        <dbReference type="EMBL" id="SEO64322.1"/>
    </source>
</evidence>
<name>A0A1H8RD84_9ACTN</name>
<sequence>MNNALLKRACTLMGAGPLFAVGLLTVHNASPIVELFGRIAHTGFLACALAGVIIAAVALVAQARSISHAIWKNPQGYIVILSALACSVIGLLFLLAIPAIEIDGRFASVSGLVMGIGCTVLAGAWALTLSQEDSRTAFQASATSVLVGVALYGTSAFLPNQASYALFSASCIFASAAALLPLKPNEGKDDEALAAPDDRVAYVISRTWRPLAGTTLSALVLGLIWNPLYAGIELDTGMLFAASLCGSAAISIVCAVAFAKAGVRAAHVMDRTGLPIAAAIVLLCPYLEQLGGGALFISSSLKEAAFALFLIMTWTSCCKAASTPKSTLRVAGTFLLCATAAMLLGALIIPQIGTAGRILNSIVLIVYLAALAFLNSPVKPQEATDDAKESNEEAEREATPNISASIAQNAERLAKAGALSPRETEVLALLARGHSYAKIAQTLYVSDNTVKTHVRNIYRKLKIESREELFDLIDQQ</sequence>
<evidence type="ECO:0000256" key="4">
    <source>
        <dbReference type="SAM" id="MobiDB-lite"/>
    </source>
</evidence>
<feature type="compositionally biased region" description="Basic and acidic residues" evidence="4">
    <location>
        <begin position="385"/>
        <end position="398"/>
    </location>
</feature>
<proteinExistence type="predicted"/>
<dbReference type="PRINTS" id="PR00038">
    <property type="entry name" value="HTHLUXR"/>
</dbReference>
<dbReference type="SUPFAM" id="SSF46894">
    <property type="entry name" value="C-terminal effector domain of the bipartite response regulators"/>
    <property type="match status" value="1"/>
</dbReference>
<keyword evidence="5" id="KW-1133">Transmembrane helix</keyword>
<feature type="transmembrane region" description="Helical" evidence="5">
    <location>
        <begin position="238"/>
        <end position="261"/>
    </location>
</feature>
<organism evidence="7 8">
    <name type="scientific">Denitrobacterium detoxificans</name>
    <dbReference type="NCBI Taxonomy" id="79604"/>
    <lineage>
        <taxon>Bacteria</taxon>
        <taxon>Bacillati</taxon>
        <taxon>Actinomycetota</taxon>
        <taxon>Coriobacteriia</taxon>
        <taxon>Eggerthellales</taxon>
        <taxon>Eggerthellaceae</taxon>
        <taxon>Denitrobacterium</taxon>
    </lineage>
</organism>
<protein>
    <submittedName>
        <fullName evidence="7">Regulatory protein, luxR family</fullName>
    </submittedName>
</protein>
<dbReference type="EMBL" id="FOEC01000003">
    <property type="protein sequence ID" value="SEO64322.1"/>
    <property type="molecule type" value="Genomic_DNA"/>
</dbReference>
<feature type="transmembrane region" description="Helical" evidence="5">
    <location>
        <begin position="211"/>
        <end position="232"/>
    </location>
</feature>
<keyword evidence="5" id="KW-0812">Transmembrane</keyword>
<dbReference type="PROSITE" id="PS00622">
    <property type="entry name" value="HTH_LUXR_1"/>
    <property type="match status" value="1"/>
</dbReference>
<dbReference type="Pfam" id="PF00196">
    <property type="entry name" value="GerE"/>
    <property type="match status" value="1"/>
</dbReference>
<feature type="transmembrane region" description="Helical" evidence="5">
    <location>
        <begin position="304"/>
        <end position="321"/>
    </location>
</feature>